<keyword evidence="1" id="KW-0945">Host-virus interaction</keyword>
<evidence type="ECO:0007829" key="8">
    <source>
        <dbReference type="PDB" id="8UCR"/>
    </source>
</evidence>
<dbReference type="OrthoDB" id="19507at10239"/>
<dbReference type="Pfam" id="PF03863">
    <property type="entry name" value="Phage_mat-A"/>
    <property type="match status" value="1"/>
</dbReference>
<keyword evidence="8 9" id="KW-0002">3D-structure</keyword>
<keyword evidence="3" id="KW-1175">Viral attachment to host cell pilus</keyword>
<organism evidence="6 7">
    <name type="scientific">Caulobacter phage phiCb5</name>
    <dbReference type="NCBI Taxonomy" id="767473"/>
    <lineage>
        <taxon>Viruses</taxon>
        <taxon>Riboviria</taxon>
        <taxon>Orthornavirae</taxon>
        <taxon>Lenarviricota</taxon>
        <taxon>Leviviricetes</taxon>
        <taxon>Timlovirales</taxon>
        <taxon>Steitzviridae</taxon>
        <taxon>Cebevirus</taxon>
        <taxon>Cebevirus halophobicum</taxon>
    </lineage>
</organism>
<dbReference type="RefSeq" id="YP_007002850.1">
    <property type="nucleotide sequence ID" value="NC_019453.1"/>
</dbReference>
<sequence length="372" mass="40676">MARIRNRSSIASSGMSTFYLFGTPIVNEEIIVRNTEWCSDVIGNPGDNPLDIHKQEWTIKPLSGQIIFGSGTYRSLQCPPEYCRGASLSHLSLPSQSGLGTTALARTNPSRPAFNLPAFIGELRDLPRMFKIAGDTMLRKGANAFLSYQFGWKPLISDISKALDFSATVRTRSDEWHRLYSNGGLKRRINLGVDIEQKKENDVVLHSSNGFVVASHTVITVRKTWATVRWRPDAGSLPPITKSSSEKHARALLGLGVGGLIEGAWQLMPWSWMVDWFGNVGTFLQASNNTIGASPGLVNIMTTTTTNHQFSVKRDLSDGWIKGGDCSATVTSKARSQSSGPTITASIPNLSGRQLSILGALGIQRVPRHLLR</sequence>
<evidence type="ECO:0000256" key="1">
    <source>
        <dbReference type="ARBA" id="ARBA00022581"/>
    </source>
</evidence>
<dbReference type="GeneID" id="14006723"/>
<evidence type="ECO:0000256" key="4">
    <source>
        <dbReference type="ARBA" id="ARBA00023296"/>
    </source>
</evidence>
<dbReference type="GO" id="GO:0039666">
    <property type="term" value="P:virion attachment to host cell pilus"/>
    <property type="evidence" value="ECO:0007669"/>
    <property type="project" value="UniProtKB-KW"/>
</dbReference>
<evidence type="ECO:0000256" key="5">
    <source>
        <dbReference type="ARBA" id="ARBA00035110"/>
    </source>
</evidence>
<keyword evidence="7" id="KW-1185">Reference proteome</keyword>
<keyword evidence="4" id="KW-1160">Virus entry into host cell</keyword>
<dbReference type="Proteomes" id="UP000000337">
    <property type="component" value="Segment"/>
</dbReference>
<dbReference type="SMR" id="D7RIC1"/>
<protein>
    <submittedName>
        <fullName evidence="6">Maturation protein</fullName>
    </submittedName>
</protein>
<evidence type="ECO:0000313" key="7">
    <source>
        <dbReference type="Proteomes" id="UP000000337"/>
    </source>
</evidence>
<dbReference type="KEGG" id="vg:14006723"/>
<dbReference type="EMDB" id="EMD-42163"/>
<evidence type="ECO:0000256" key="2">
    <source>
        <dbReference type="ARBA" id="ARBA00022804"/>
    </source>
</evidence>
<name>D7RIC1_9VIRU</name>
<dbReference type="InterPro" id="IPR005563">
    <property type="entry name" value="A_protein"/>
</dbReference>
<accession>D7RIC1</accession>
<evidence type="ECO:0000256" key="3">
    <source>
        <dbReference type="ARBA" id="ARBA00023104"/>
    </source>
</evidence>
<proteinExistence type="evidence at protein level"/>
<keyword evidence="2" id="KW-1161">Viral attachment to host cell</keyword>
<comment type="similarity">
    <text evidence="5">Belongs to the Leviviricetes maturation protein family.</text>
</comment>
<evidence type="ECO:0000313" key="6">
    <source>
        <dbReference type="EMBL" id="ADH83383.1"/>
    </source>
</evidence>
<dbReference type="EMBL" id="HM066936">
    <property type="protein sequence ID" value="ADH83383.1"/>
    <property type="molecule type" value="Genomic_RNA"/>
</dbReference>
<dbReference type="EMDB" id="EMD-42136"/>
<evidence type="ECO:0007829" key="9">
    <source>
        <dbReference type="PDB" id="8UEJ"/>
    </source>
</evidence>
<dbReference type="PDB" id="8UEJ">
    <property type="method" value="EM"/>
    <property type="resolution" value="2.70 A"/>
    <property type="chains" value="M=1-372"/>
</dbReference>
<reference evidence="8 9" key="2">
    <citation type="journal article" date="2024" name="Sci. Adv.">
        <title>Structural mechanisms of Tad pilus assembly and its interaction with an RNA virus.</title>
        <authorList>
            <person name="Wang Y."/>
            <person name="Theodore M."/>
            <person name="Xing Z."/>
            <person name="Narsaria U."/>
            <person name="Yu Z."/>
            <person name="Zeng L."/>
            <person name="Zhang J."/>
        </authorList>
    </citation>
    <scope>STRUCTURE BY ELECTRON MICROSCOPY (2.70 ANGSTROMS)</scope>
</reference>
<keyword evidence="3" id="KW-0946">Virion</keyword>
<reference evidence="6 7" key="1">
    <citation type="journal article" date="2011" name="J. Virol.">
        <title>Genome Structure of Caulobacter Phage phiCb5.</title>
        <authorList>
            <person name="Kazaks A."/>
            <person name="Voronkova T."/>
            <person name="Rumnieks J."/>
            <person name="Dishlers A."/>
            <person name="Tars K."/>
        </authorList>
    </citation>
    <scope>NUCLEOTIDE SEQUENCE [LARGE SCALE GENOMIC DNA]</scope>
    <source>
        <strain evidence="6">PhiCb5</strain>
    </source>
</reference>
<dbReference type="PDB" id="8UCR">
    <property type="method" value="EM"/>
    <property type="resolution" value="6.45 A"/>
    <property type="chains" value="MT=1-372"/>
</dbReference>